<dbReference type="Pfam" id="PF19531">
    <property type="entry name" value="DUF6058"/>
    <property type="match status" value="1"/>
</dbReference>
<name>A0A3B0T863_9ZZZZ</name>
<accession>A0A3B0T863</accession>
<proteinExistence type="predicted"/>
<dbReference type="EMBL" id="UOEH01000457">
    <property type="protein sequence ID" value="VAW05034.1"/>
    <property type="molecule type" value="Genomic_DNA"/>
</dbReference>
<evidence type="ECO:0000313" key="1">
    <source>
        <dbReference type="EMBL" id="VAW05034.1"/>
    </source>
</evidence>
<dbReference type="InterPro" id="IPR045694">
    <property type="entry name" value="DUF6058"/>
</dbReference>
<gene>
    <name evidence="1" type="ORF">MNBD_ALPHA05-1106</name>
</gene>
<feature type="non-terminal residue" evidence="1">
    <location>
        <position position="1"/>
    </location>
</feature>
<dbReference type="AlphaFoldDB" id="A0A3B0T863"/>
<reference evidence="1" key="1">
    <citation type="submission" date="2018-06" db="EMBL/GenBank/DDBJ databases">
        <authorList>
            <person name="Zhirakovskaya E."/>
        </authorList>
    </citation>
    <scope>NUCLEOTIDE SEQUENCE</scope>
</reference>
<sequence>GEQEWRSWAQGAYAVCLRRFSARSCIEKEALRTRIVAACEGNPGLSLGDEALFDKVEQLEALILPFAPWERPNGTPGKAIDAPLTRLKLGMEEPYGC</sequence>
<protein>
    <submittedName>
        <fullName evidence="1">Uncharacterized protein</fullName>
    </submittedName>
</protein>
<organism evidence="1">
    <name type="scientific">hydrothermal vent metagenome</name>
    <dbReference type="NCBI Taxonomy" id="652676"/>
    <lineage>
        <taxon>unclassified sequences</taxon>
        <taxon>metagenomes</taxon>
        <taxon>ecological metagenomes</taxon>
    </lineage>
</organism>